<gene>
    <name evidence="5" type="ORF">C8Q69DRAFT_459377</name>
</gene>
<dbReference type="Proteomes" id="UP000283841">
    <property type="component" value="Unassembled WGS sequence"/>
</dbReference>
<dbReference type="GeneID" id="39599348"/>
<dbReference type="VEuPathDB" id="FungiDB:C8Q69DRAFT_459377"/>
<dbReference type="STRING" id="264951.A0A443I399"/>
<comment type="similarity">
    <text evidence="1">Belongs to the proteasome subunit S5A family.</text>
</comment>
<feature type="domain" description="VWFA" evidence="4">
    <location>
        <begin position="4"/>
        <end position="185"/>
    </location>
</feature>
<keyword evidence="2" id="KW-0647">Proteasome</keyword>
<dbReference type="InterPro" id="IPR027040">
    <property type="entry name" value="PSMD4"/>
</dbReference>
<dbReference type="GO" id="GO:0005634">
    <property type="term" value="C:nucleus"/>
    <property type="evidence" value="ECO:0007669"/>
    <property type="project" value="TreeGrafter"/>
</dbReference>
<evidence type="ECO:0000259" key="4">
    <source>
        <dbReference type="SMART" id="SM00327"/>
    </source>
</evidence>
<evidence type="ECO:0000313" key="6">
    <source>
        <dbReference type="Proteomes" id="UP000283841"/>
    </source>
</evidence>
<dbReference type="SMART" id="SM00327">
    <property type="entry name" value="VWA"/>
    <property type="match status" value="1"/>
</dbReference>
<protein>
    <recommendedName>
        <fullName evidence="4">VWFA domain-containing protein</fullName>
    </recommendedName>
</protein>
<evidence type="ECO:0000256" key="1">
    <source>
        <dbReference type="ARBA" id="ARBA00005574"/>
    </source>
</evidence>
<evidence type="ECO:0000313" key="5">
    <source>
        <dbReference type="EMBL" id="RWQ98569.1"/>
    </source>
</evidence>
<dbReference type="FunFam" id="1.10.287.3990:FF:000001">
    <property type="entry name" value="26S proteasome regulatory subunit S5A"/>
    <property type="match status" value="1"/>
</dbReference>
<dbReference type="OrthoDB" id="1731724at2759"/>
<dbReference type="PANTHER" id="PTHR10223:SF0">
    <property type="entry name" value="26S PROTEASOME NON-ATPASE REGULATORY SUBUNIT 4"/>
    <property type="match status" value="1"/>
</dbReference>
<dbReference type="PROSITE" id="PS50330">
    <property type="entry name" value="UIM"/>
    <property type="match status" value="1"/>
</dbReference>
<reference evidence="5 6" key="1">
    <citation type="journal article" date="2018" name="Front. Microbiol.">
        <title>Genomic and genetic insights into a cosmopolitan fungus, Paecilomyces variotii (Eurotiales).</title>
        <authorList>
            <person name="Urquhart A.S."/>
            <person name="Mondo S.J."/>
            <person name="Makela M.R."/>
            <person name="Hane J.K."/>
            <person name="Wiebenga A."/>
            <person name="He G."/>
            <person name="Mihaltcheva S."/>
            <person name="Pangilinan J."/>
            <person name="Lipzen A."/>
            <person name="Barry K."/>
            <person name="de Vries R.P."/>
            <person name="Grigoriev I.V."/>
            <person name="Idnurm A."/>
        </authorList>
    </citation>
    <scope>NUCLEOTIDE SEQUENCE [LARGE SCALE GENOMIC DNA]</scope>
    <source>
        <strain evidence="5 6">CBS 101075</strain>
    </source>
</reference>
<feature type="compositionally biased region" description="Basic and acidic residues" evidence="3">
    <location>
        <begin position="228"/>
        <end position="250"/>
    </location>
</feature>
<sequence>MVLEATMVIVDNSESSRNGDYTSTRWQAQVDAVSVIHTAKMRAHPQSAVGLMSMGGNGPEVLSTFTSDFGNILSGLHGTKIHGTPHFSSAIQVAGLALKHRSEKSQRQRIIVFSCSPIVEDEKSLVKLAKKMKKSNVSVDIVAFGDLEPESTKKLEAFIENVKGGDGSHLAIIPPGPNLLSEELQATPILGGEGGAGAGEDVGEAGGAFGFEDAAENDPELAFALRLSLEEEKNRQEKEKREREEAEGKAALESVAEEGQPLLNQNGEASGDKDKKDGGDKMDTA</sequence>
<dbReference type="GO" id="GO:0008540">
    <property type="term" value="C:proteasome regulatory particle, base subcomplex"/>
    <property type="evidence" value="ECO:0007669"/>
    <property type="project" value="TreeGrafter"/>
</dbReference>
<dbReference type="Gene3D" id="1.10.287.3990">
    <property type="match status" value="1"/>
</dbReference>
<dbReference type="SUPFAM" id="SSF53300">
    <property type="entry name" value="vWA-like"/>
    <property type="match status" value="1"/>
</dbReference>
<evidence type="ECO:0000256" key="2">
    <source>
        <dbReference type="ARBA" id="ARBA00022942"/>
    </source>
</evidence>
<dbReference type="InterPro" id="IPR002035">
    <property type="entry name" value="VWF_A"/>
</dbReference>
<name>A0A443I399_BYSSP</name>
<dbReference type="FunFam" id="3.40.50.410:FF:000128">
    <property type="entry name" value="26S proteasome regulatory subunit S5A (AFU_orthologue AFUA_2G15070)"/>
    <property type="match status" value="1"/>
</dbReference>
<dbReference type="InterPro" id="IPR036465">
    <property type="entry name" value="vWFA_dom_sf"/>
</dbReference>
<feature type="compositionally biased region" description="Basic and acidic residues" evidence="3">
    <location>
        <begin position="270"/>
        <end position="285"/>
    </location>
</feature>
<dbReference type="InterPro" id="IPR003903">
    <property type="entry name" value="UIM_dom"/>
</dbReference>
<keyword evidence="6" id="KW-1185">Reference proteome</keyword>
<dbReference type="GO" id="GO:0031593">
    <property type="term" value="F:polyubiquitin modification-dependent protein binding"/>
    <property type="evidence" value="ECO:0007669"/>
    <property type="project" value="TreeGrafter"/>
</dbReference>
<dbReference type="GO" id="GO:0005829">
    <property type="term" value="C:cytosol"/>
    <property type="evidence" value="ECO:0007669"/>
    <property type="project" value="TreeGrafter"/>
</dbReference>
<dbReference type="EMBL" id="RCNU01000002">
    <property type="protein sequence ID" value="RWQ98569.1"/>
    <property type="molecule type" value="Genomic_DNA"/>
</dbReference>
<dbReference type="Gene3D" id="3.40.50.410">
    <property type="entry name" value="von Willebrand factor, type A domain"/>
    <property type="match status" value="1"/>
</dbReference>
<evidence type="ECO:0000256" key="3">
    <source>
        <dbReference type="SAM" id="MobiDB-lite"/>
    </source>
</evidence>
<dbReference type="AlphaFoldDB" id="A0A443I399"/>
<dbReference type="GO" id="GO:0043161">
    <property type="term" value="P:proteasome-mediated ubiquitin-dependent protein catabolic process"/>
    <property type="evidence" value="ECO:0007669"/>
    <property type="project" value="TreeGrafter"/>
</dbReference>
<proteinExistence type="inferred from homology"/>
<dbReference type="PANTHER" id="PTHR10223">
    <property type="entry name" value="26S PROTEASOME NON-ATPASE REGULATORY SUBUNIT 4"/>
    <property type="match status" value="1"/>
</dbReference>
<dbReference type="Pfam" id="PF13519">
    <property type="entry name" value="VWA_2"/>
    <property type="match status" value="1"/>
</dbReference>
<accession>A0A443I399</accession>
<dbReference type="RefSeq" id="XP_028488214.1">
    <property type="nucleotide sequence ID" value="XM_028630071.1"/>
</dbReference>
<organism evidence="5 6">
    <name type="scientific">Byssochlamys spectabilis</name>
    <name type="common">Paecilomyces variotii</name>
    <dbReference type="NCBI Taxonomy" id="264951"/>
    <lineage>
        <taxon>Eukaryota</taxon>
        <taxon>Fungi</taxon>
        <taxon>Dikarya</taxon>
        <taxon>Ascomycota</taxon>
        <taxon>Pezizomycotina</taxon>
        <taxon>Eurotiomycetes</taxon>
        <taxon>Eurotiomycetidae</taxon>
        <taxon>Eurotiales</taxon>
        <taxon>Thermoascaceae</taxon>
        <taxon>Paecilomyces</taxon>
    </lineage>
</organism>
<feature type="region of interest" description="Disordered" evidence="3">
    <location>
        <begin position="227"/>
        <end position="285"/>
    </location>
</feature>
<dbReference type="CDD" id="cd01452">
    <property type="entry name" value="VWA_26S_proteasome_subunit"/>
    <property type="match status" value="1"/>
</dbReference>
<comment type="caution">
    <text evidence="5">The sequence shown here is derived from an EMBL/GenBank/DDBJ whole genome shotgun (WGS) entry which is preliminary data.</text>
</comment>